<accession>A0A4S3K1T0</accession>
<dbReference type="Gene3D" id="3.30.530.20">
    <property type="match status" value="1"/>
</dbReference>
<dbReference type="InterPro" id="IPR019587">
    <property type="entry name" value="Polyketide_cyclase/dehydratase"/>
</dbReference>
<evidence type="ECO:0000313" key="2">
    <source>
        <dbReference type="Proteomes" id="UP000295341"/>
    </source>
</evidence>
<name>A0A4S3K1T0_9GAMM</name>
<evidence type="ECO:0000313" key="1">
    <source>
        <dbReference type="EMBL" id="TDU30925.1"/>
    </source>
</evidence>
<dbReference type="InterPro" id="IPR023393">
    <property type="entry name" value="START-like_dom_sf"/>
</dbReference>
<sequence>MGLVIDREVDVAAPAQIVWQVITDLPAYGQWNTFVPECRSTLRPGDPIEMQVRLGQALSRQVEWMTTYDEGTGFSYRMKPVPLGALWSARVHRIESLGDERCRYHTHFELNGWLSGLVRALMRSKLEQGFSAMTRGIQQRAEQLRSAQRP</sequence>
<dbReference type="CDD" id="cd07822">
    <property type="entry name" value="SRPBCC_4"/>
    <property type="match status" value="1"/>
</dbReference>
<proteinExistence type="predicted"/>
<comment type="caution">
    <text evidence="1">The sequence shown here is derived from an EMBL/GenBank/DDBJ whole genome shotgun (WGS) entry which is preliminary data.</text>
</comment>
<dbReference type="EMBL" id="SOBT01000008">
    <property type="protein sequence ID" value="TDU30925.1"/>
    <property type="molecule type" value="Genomic_DNA"/>
</dbReference>
<dbReference type="Proteomes" id="UP000295341">
    <property type="component" value="Unassembled WGS sequence"/>
</dbReference>
<protein>
    <submittedName>
        <fullName evidence="1">Polyketide cyclase/dehydrase/lipid transport protein</fullName>
    </submittedName>
</protein>
<dbReference type="OrthoDB" id="191189at2"/>
<keyword evidence="2" id="KW-1185">Reference proteome</keyword>
<dbReference type="Pfam" id="PF10604">
    <property type="entry name" value="Polyketide_cyc2"/>
    <property type="match status" value="1"/>
</dbReference>
<reference evidence="1 2" key="1">
    <citation type="submission" date="2019-03" db="EMBL/GenBank/DDBJ databases">
        <title>Genomic Encyclopedia of Type Strains, Phase IV (KMG-IV): sequencing the most valuable type-strain genomes for metagenomic binning, comparative biology and taxonomic classification.</title>
        <authorList>
            <person name="Goeker M."/>
        </authorList>
    </citation>
    <scope>NUCLEOTIDE SEQUENCE [LARGE SCALE GENOMIC DNA]</scope>
    <source>
        <strain evidence="1 2">DSM 26377</strain>
    </source>
</reference>
<dbReference type="AlphaFoldDB" id="A0A4S3K1T0"/>
<dbReference type="SUPFAM" id="SSF55961">
    <property type="entry name" value="Bet v1-like"/>
    <property type="match status" value="1"/>
</dbReference>
<dbReference type="RefSeq" id="WP_133879559.1">
    <property type="nucleotide sequence ID" value="NZ_MWIN01000022.1"/>
</dbReference>
<organism evidence="1 2">
    <name type="scientific">Panacagrimonas perspica</name>
    <dbReference type="NCBI Taxonomy" id="381431"/>
    <lineage>
        <taxon>Bacteria</taxon>
        <taxon>Pseudomonadati</taxon>
        <taxon>Pseudomonadota</taxon>
        <taxon>Gammaproteobacteria</taxon>
        <taxon>Nevskiales</taxon>
        <taxon>Nevskiaceae</taxon>
        <taxon>Panacagrimonas</taxon>
    </lineage>
</organism>
<gene>
    <name evidence="1" type="ORF">DFR24_0282</name>
</gene>